<feature type="transmembrane region" description="Helical" evidence="7">
    <location>
        <begin position="257"/>
        <end position="282"/>
    </location>
</feature>
<comment type="caution">
    <text evidence="8">The sequence shown here is derived from an EMBL/GenBank/DDBJ whole genome shotgun (WGS) entry which is preliminary data.</text>
</comment>
<keyword evidence="2" id="KW-1003">Cell membrane</keyword>
<reference evidence="8 9" key="1">
    <citation type="submission" date="2020-05" db="EMBL/GenBank/DDBJ databases">
        <title>Flexivirga sp. ID2601S isolated from air conditioner.</title>
        <authorList>
            <person name="Kim D.H."/>
        </authorList>
    </citation>
    <scope>NUCLEOTIDE SEQUENCE [LARGE SCALE GENOMIC DNA]</scope>
    <source>
        <strain evidence="8 9">ID2601S</strain>
    </source>
</reference>
<evidence type="ECO:0000256" key="4">
    <source>
        <dbReference type="ARBA" id="ARBA00022989"/>
    </source>
</evidence>
<dbReference type="Pfam" id="PF03631">
    <property type="entry name" value="Virul_fac_BrkB"/>
    <property type="match status" value="1"/>
</dbReference>
<dbReference type="PANTHER" id="PTHR30213:SF0">
    <property type="entry name" value="UPF0761 MEMBRANE PROTEIN YIHY"/>
    <property type="match status" value="1"/>
</dbReference>
<evidence type="ECO:0000313" key="9">
    <source>
        <dbReference type="Proteomes" id="UP000557772"/>
    </source>
</evidence>
<dbReference type="RefSeq" id="WP_171155128.1">
    <property type="nucleotide sequence ID" value="NZ_JABENB010000001.1"/>
</dbReference>
<accession>A0A849AJB3</accession>
<dbReference type="GO" id="GO:0005886">
    <property type="term" value="C:plasma membrane"/>
    <property type="evidence" value="ECO:0007669"/>
    <property type="project" value="UniProtKB-SubCell"/>
</dbReference>
<organism evidence="8 9">
    <name type="scientific">Flexivirga aerilata</name>
    <dbReference type="NCBI Taxonomy" id="1656889"/>
    <lineage>
        <taxon>Bacteria</taxon>
        <taxon>Bacillati</taxon>
        <taxon>Actinomycetota</taxon>
        <taxon>Actinomycetes</taxon>
        <taxon>Micrococcales</taxon>
        <taxon>Dermacoccaceae</taxon>
        <taxon>Flexivirga</taxon>
    </lineage>
</organism>
<comment type="subcellular location">
    <subcellularLocation>
        <location evidence="1">Cell membrane</location>
        <topology evidence="1">Multi-pass membrane protein</topology>
    </subcellularLocation>
</comment>
<name>A0A849AJB3_9MICO</name>
<feature type="region of interest" description="Disordered" evidence="6">
    <location>
        <begin position="347"/>
        <end position="370"/>
    </location>
</feature>
<keyword evidence="9" id="KW-1185">Reference proteome</keyword>
<evidence type="ECO:0000256" key="6">
    <source>
        <dbReference type="SAM" id="MobiDB-lite"/>
    </source>
</evidence>
<dbReference type="Proteomes" id="UP000557772">
    <property type="component" value="Unassembled WGS sequence"/>
</dbReference>
<proteinExistence type="predicted"/>
<evidence type="ECO:0000256" key="3">
    <source>
        <dbReference type="ARBA" id="ARBA00022692"/>
    </source>
</evidence>
<feature type="transmembrane region" description="Helical" evidence="7">
    <location>
        <begin position="225"/>
        <end position="245"/>
    </location>
</feature>
<dbReference type="AlphaFoldDB" id="A0A849AJB3"/>
<keyword evidence="4 7" id="KW-1133">Transmembrane helix</keyword>
<protein>
    <submittedName>
        <fullName evidence="8">YihY/virulence factor BrkB family protein</fullName>
    </submittedName>
</protein>
<feature type="transmembrane region" description="Helical" evidence="7">
    <location>
        <begin position="113"/>
        <end position="133"/>
    </location>
</feature>
<dbReference type="EMBL" id="JABENB010000001">
    <property type="protein sequence ID" value="NNG39927.1"/>
    <property type="molecule type" value="Genomic_DNA"/>
</dbReference>
<dbReference type="PANTHER" id="PTHR30213">
    <property type="entry name" value="INNER MEMBRANE PROTEIN YHJD"/>
    <property type="match status" value="1"/>
</dbReference>
<evidence type="ECO:0000256" key="1">
    <source>
        <dbReference type="ARBA" id="ARBA00004651"/>
    </source>
</evidence>
<feature type="transmembrane region" description="Helical" evidence="7">
    <location>
        <begin position="194"/>
        <end position="213"/>
    </location>
</feature>
<dbReference type="InterPro" id="IPR017039">
    <property type="entry name" value="Virul_fac_BrkB"/>
</dbReference>
<keyword evidence="3 7" id="KW-0812">Transmembrane</keyword>
<evidence type="ECO:0000313" key="8">
    <source>
        <dbReference type="EMBL" id="NNG39927.1"/>
    </source>
</evidence>
<evidence type="ECO:0000256" key="5">
    <source>
        <dbReference type="ARBA" id="ARBA00023136"/>
    </source>
</evidence>
<sequence length="370" mass="39375">MGVKAVARRELSRVPGALALARLTMGTIRVCMRYRVTGLAAESGFFALLSLPPLIFGLLGAVGYLGKWLGPNAVGQVTTNIETYASQFLTEQSLRDVLMPTINSALGAGRPDVISVGFLLSLWSGSRALNVTIDTVSIMYGRGGHRGIIGTRLLSLSLYLAGLVFGAIVIPLIVIGPDLLTSWLPPGLRFLMTFYWPLVGGLTILSLATLFYIATPSKTPWVRDIPGATLTLAIWVIASMALRWFLGRSMGDASTSIYGPLAATIVVLTWLYFLGIAVLIGAAMNAASVRLWPPPEKVTVRDRAAQWIGDGVNKGVNRLKDANVTDLAPLPRLTAIRGGAADARRDATESATLADTTADEAGLDSRRAIG</sequence>
<evidence type="ECO:0000256" key="2">
    <source>
        <dbReference type="ARBA" id="ARBA00022475"/>
    </source>
</evidence>
<evidence type="ECO:0000256" key="7">
    <source>
        <dbReference type="SAM" id="Phobius"/>
    </source>
</evidence>
<gene>
    <name evidence="8" type="ORF">HJ588_11665</name>
</gene>
<feature type="transmembrane region" description="Helical" evidence="7">
    <location>
        <begin position="44"/>
        <end position="65"/>
    </location>
</feature>
<keyword evidence="5 7" id="KW-0472">Membrane</keyword>
<feature type="transmembrane region" description="Helical" evidence="7">
    <location>
        <begin position="153"/>
        <end position="174"/>
    </location>
</feature>